<dbReference type="InterPro" id="IPR014729">
    <property type="entry name" value="Rossmann-like_a/b/a_fold"/>
</dbReference>
<evidence type="ECO:0000256" key="14">
    <source>
        <dbReference type="PIRNR" id="PIRNR004491"/>
    </source>
</evidence>
<comment type="catalytic activity">
    <reaction evidence="13 14">
        <text>FMN + ATP + H(+) = FAD + diphosphate</text>
        <dbReference type="Rhea" id="RHEA:17237"/>
        <dbReference type="ChEBI" id="CHEBI:15378"/>
        <dbReference type="ChEBI" id="CHEBI:30616"/>
        <dbReference type="ChEBI" id="CHEBI:33019"/>
        <dbReference type="ChEBI" id="CHEBI:57692"/>
        <dbReference type="ChEBI" id="CHEBI:58210"/>
        <dbReference type="EC" id="2.7.7.2"/>
    </reaction>
</comment>
<dbReference type="RefSeq" id="WP_244688257.1">
    <property type="nucleotide sequence ID" value="NZ_CP095043.1"/>
</dbReference>
<comment type="pathway">
    <text evidence="1 14">Cofactor biosynthesis; FAD biosynthesis; FAD from FMN: step 1/1.</text>
</comment>
<dbReference type="GO" id="GO:0008531">
    <property type="term" value="F:riboflavin kinase activity"/>
    <property type="evidence" value="ECO:0007669"/>
    <property type="project" value="UniProtKB-EC"/>
</dbReference>
<dbReference type="InterPro" id="IPR015865">
    <property type="entry name" value="Riboflavin_kinase_bac/euk"/>
</dbReference>
<evidence type="ECO:0000256" key="12">
    <source>
        <dbReference type="ARBA" id="ARBA00047880"/>
    </source>
</evidence>
<protein>
    <recommendedName>
        <fullName evidence="14">Riboflavin biosynthesis protein</fullName>
    </recommendedName>
    <domain>
        <recommendedName>
            <fullName evidence="14">Riboflavin kinase</fullName>
            <ecNumber evidence="14">2.7.1.26</ecNumber>
        </recommendedName>
        <alternativeName>
            <fullName evidence="14">Flavokinase</fullName>
        </alternativeName>
    </domain>
    <domain>
        <recommendedName>
            <fullName evidence="14">FMN adenylyltransferase</fullName>
            <ecNumber evidence="14">2.7.7.2</ecNumber>
        </recommendedName>
        <alternativeName>
            <fullName evidence="14">FAD pyrophosphorylase</fullName>
        </alternativeName>
        <alternativeName>
            <fullName evidence="14">FAD synthase</fullName>
        </alternativeName>
    </domain>
</protein>
<evidence type="ECO:0000313" key="17">
    <source>
        <dbReference type="Proteomes" id="UP000831775"/>
    </source>
</evidence>
<accession>A0ABY4FZY6</accession>
<dbReference type="NCBIfam" id="NF004160">
    <property type="entry name" value="PRK05627.1-3"/>
    <property type="match status" value="1"/>
</dbReference>
<dbReference type="SUPFAM" id="SSF52374">
    <property type="entry name" value="Nucleotidylyl transferase"/>
    <property type="match status" value="1"/>
</dbReference>
<organism evidence="16 17">
    <name type="scientific">Leucobacter rhizosphaerae</name>
    <dbReference type="NCBI Taxonomy" id="2932245"/>
    <lineage>
        <taxon>Bacteria</taxon>
        <taxon>Bacillati</taxon>
        <taxon>Actinomycetota</taxon>
        <taxon>Actinomycetes</taxon>
        <taxon>Micrococcales</taxon>
        <taxon>Microbacteriaceae</taxon>
        <taxon>Leucobacter</taxon>
    </lineage>
</organism>
<evidence type="ECO:0000259" key="15">
    <source>
        <dbReference type="SMART" id="SM00904"/>
    </source>
</evidence>
<evidence type="ECO:0000256" key="10">
    <source>
        <dbReference type="ARBA" id="ARBA00022840"/>
    </source>
</evidence>
<evidence type="ECO:0000256" key="4">
    <source>
        <dbReference type="ARBA" id="ARBA00022643"/>
    </source>
</evidence>
<dbReference type="SUPFAM" id="SSF82114">
    <property type="entry name" value="Riboflavin kinase-like"/>
    <property type="match status" value="1"/>
</dbReference>
<reference evidence="16 17" key="1">
    <citation type="submission" date="2022-04" db="EMBL/GenBank/DDBJ databases">
        <title>Leucobacter sp. isolated from rhizosphere of onion.</title>
        <authorList>
            <person name="Won M."/>
            <person name="Lee C.-M."/>
            <person name="Woen H.-Y."/>
            <person name="Kwon S.-W."/>
        </authorList>
    </citation>
    <scope>NUCLEOTIDE SEQUENCE [LARGE SCALE GENOMIC DNA]</scope>
    <source>
        <strain evidence="16 17">H25R-14</strain>
    </source>
</reference>
<evidence type="ECO:0000256" key="13">
    <source>
        <dbReference type="ARBA" id="ARBA00049494"/>
    </source>
</evidence>
<dbReference type="NCBIfam" id="TIGR00083">
    <property type="entry name" value="ribF"/>
    <property type="match status" value="1"/>
</dbReference>
<evidence type="ECO:0000256" key="3">
    <source>
        <dbReference type="ARBA" id="ARBA00022630"/>
    </source>
</evidence>
<keyword evidence="4 14" id="KW-0288">FMN</keyword>
<dbReference type="InterPro" id="IPR015864">
    <property type="entry name" value="FAD_synthase"/>
</dbReference>
<dbReference type="EC" id="2.7.7.2" evidence="14"/>
<dbReference type="SMART" id="SM00904">
    <property type="entry name" value="Flavokinase"/>
    <property type="match status" value="1"/>
</dbReference>
<comment type="pathway">
    <text evidence="2 14">Cofactor biosynthesis; FMN biosynthesis; FMN from riboflavin (ATP route): step 1/1.</text>
</comment>
<sequence length="317" mass="34163">MRVLESLAAIDPADFASGSTVAIGKFDGVHLGHQAIIGRLLDSARASETHAVVFTFASNPLGYLRPDICPLPLMSRDQRLETIADTGVDACVMVEFDAEFSRISAEDFVEQVLVGRLHARHVIMGSDFRFGHRGLGDATLLRALGERLGFTVEVVAGVVDARRGRVSSTQIRDAIVSGDVESASRMIGRAVAVRGEIVHGDARGRELGFPTANLGGRIEGLVPADGVYAGYAVIDGVRRPAAISVGNNPTFTPNEQSRVEAFLLDFEGDLYGRPMEVRFTHRLRATERFDSLDALIVQMQADVVRARELTAGPAPRA</sequence>
<keyword evidence="9 14" id="KW-0274">FAD</keyword>
<keyword evidence="3 14" id="KW-0285">Flavoprotein</keyword>
<evidence type="ECO:0000256" key="1">
    <source>
        <dbReference type="ARBA" id="ARBA00004726"/>
    </source>
</evidence>
<keyword evidence="6 14" id="KW-0548">Nucleotidyltransferase</keyword>
<comment type="similarity">
    <text evidence="14">Belongs to the ribF family.</text>
</comment>
<evidence type="ECO:0000256" key="9">
    <source>
        <dbReference type="ARBA" id="ARBA00022827"/>
    </source>
</evidence>
<dbReference type="Pfam" id="PF01687">
    <property type="entry name" value="Flavokinase"/>
    <property type="match status" value="1"/>
</dbReference>
<dbReference type="Proteomes" id="UP000831775">
    <property type="component" value="Chromosome"/>
</dbReference>
<dbReference type="Gene3D" id="2.40.30.30">
    <property type="entry name" value="Riboflavin kinase-like"/>
    <property type="match status" value="1"/>
</dbReference>
<dbReference type="CDD" id="cd02064">
    <property type="entry name" value="FAD_synthetase_N"/>
    <property type="match status" value="1"/>
</dbReference>
<feature type="domain" description="Riboflavin kinase" evidence="15">
    <location>
        <begin position="186"/>
        <end position="311"/>
    </location>
</feature>
<name>A0ABY4FZY6_9MICO</name>
<evidence type="ECO:0000256" key="6">
    <source>
        <dbReference type="ARBA" id="ARBA00022695"/>
    </source>
</evidence>
<gene>
    <name evidence="16" type="ORF">MUN76_06660</name>
</gene>
<proteinExistence type="inferred from homology"/>
<dbReference type="InterPro" id="IPR002606">
    <property type="entry name" value="Riboflavin_kinase_bac"/>
</dbReference>
<keyword evidence="11" id="KW-0511">Multifunctional enzyme</keyword>
<dbReference type="EMBL" id="CP095043">
    <property type="protein sequence ID" value="UOQ61634.1"/>
    <property type="molecule type" value="Genomic_DNA"/>
</dbReference>
<keyword evidence="17" id="KW-1185">Reference proteome</keyword>
<keyword evidence="10 14" id="KW-0067">ATP-binding</keyword>
<dbReference type="PANTHER" id="PTHR22749">
    <property type="entry name" value="RIBOFLAVIN KINASE/FMN ADENYLYLTRANSFERASE"/>
    <property type="match status" value="1"/>
</dbReference>
<dbReference type="PANTHER" id="PTHR22749:SF6">
    <property type="entry name" value="RIBOFLAVIN KINASE"/>
    <property type="match status" value="1"/>
</dbReference>
<keyword evidence="8 14" id="KW-0418">Kinase</keyword>
<evidence type="ECO:0000256" key="8">
    <source>
        <dbReference type="ARBA" id="ARBA00022777"/>
    </source>
</evidence>
<evidence type="ECO:0000256" key="5">
    <source>
        <dbReference type="ARBA" id="ARBA00022679"/>
    </source>
</evidence>
<dbReference type="Pfam" id="PF06574">
    <property type="entry name" value="FAD_syn"/>
    <property type="match status" value="1"/>
</dbReference>
<evidence type="ECO:0000313" key="16">
    <source>
        <dbReference type="EMBL" id="UOQ61634.1"/>
    </source>
</evidence>
<dbReference type="PIRSF" id="PIRSF004491">
    <property type="entry name" value="FAD_Synth"/>
    <property type="match status" value="1"/>
</dbReference>
<dbReference type="GO" id="GO:0003919">
    <property type="term" value="F:FMN adenylyltransferase activity"/>
    <property type="evidence" value="ECO:0007669"/>
    <property type="project" value="UniProtKB-EC"/>
</dbReference>
<evidence type="ECO:0000256" key="7">
    <source>
        <dbReference type="ARBA" id="ARBA00022741"/>
    </source>
</evidence>
<dbReference type="EC" id="2.7.1.26" evidence="14"/>
<keyword evidence="7 14" id="KW-0547">Nucleotide-binding</keyword>
<comment type="catalytic activity">
    <reaction evidence="12 14">
        <text>riboflavin + ATP = FMN + ADP + H(+)</text>
        <dbReference type="Rhea" id="RHEA:14357"/>
        <dbReference type="ChEBI" id="CHEBI:15378"/>
        <dbReference type="ChEBI" id="CHEBI:30616"/>
        <dbReference type="ChEBI" id="CHEBI:57986"/>
        <dbReference type="ChEBI" id="CHEBI:58210"/>
        <dbReference type="ChEBI" id="CHEBI:456216"/>
        <dbReference type="EC" id="2.7.1.26"/>
    </reaction>
</comment>
<evidence type="ECO:0000256" key="11">
    <source>
        <dbReference type="ARBA" id="ARBA00023268"/>
    </source>
</evidence>
<dbReference type="Gene3D" id="3.40.50.620">
    <property type="entry name" value="HUPs"/>
    <property type="match status" value="1"/>
</dbReference>
<dbReference type="InterPro" id="IPR023468">
    <property type="entry name" value="Riboflavin_kinase"/>
</dbReference>
<dbReference type="InterPro" id="IPR023465">
    <property type="entry name" value="Riboflavin_kinase_dom_sf"/>
</dbReference>
<evidence type="ECO:0000256" key="2">
    <source>
        <dbReference type="ARBA" id="ARBA00005201"/>
    </source>
</evidence>
<keyword evidence="5 14" id="KW-0808">Transferase</keyword>